<proteinExistence type="predicted"/>
<dbReference type="RefSeq" id="WP_151177360.1">
    <property type="nucleotide sequence ID" value="NZ_CP042906.1"/>
</dbReference>
<dbReference type="EMBL" id="CP042906">
    <property type="protein sequence ID" value="QEX17077.1"/>
    <property type="molecule type" value="Genomic_DNA"/>
</dbReference>
<organism evidence="2 3">
    <name type="scientific">Hypericibacter terrae</name>
    <dbReference type="NCBI Taxonomy" id="2602015"/>
    <lineage>
        <taxon>Bacteria</taxon>
        <taxon>Pseudomonadati</taxon>
        <taxon>Pseudomonadota</taxon>
        <taxon>Alphaproteobacteria</taxon>
        <taxon>Rhodospirillales</taxon>
        <taxon>Dongiaceae</taxon>
        <taxon>Hypericibacter</taxon>
    </lineage>
</organism>
<keyword evidence="3" id="KW-1185">Reference proteome</keyword>
<dbReference type="PANTHER" id="PTHR48079">
    <property type="entry name" value="PROTEIN YEEZ"/>
    <property type="match status" value="1"/>
</dbReference>
<sequence>MGRLAAVTGASGFVGGAVVSELDRRGWRLRLLIRRQPPRLILPNQTPEVVIGDLADNIALNQLVTGADAVLHIAGVVKAHDREGFMRGNAEPTGRLAGIAARQPTPPHFVLMSSLAAREPALSPYCASKRAAEDLLKAVAGPMPWTILRPTAVYGPGDREFLPFFKTVKRGIAPRPPGAIRRLSLIHVEDLGRFAAASAGSAVARGQTWELDDGATEGHSWNDLTAAAARALGTHARALTIPKAFLTVMARGNALKAAWTGKPQMLVPHKLPEVLHADWLCHHGPPADAGTEWQPQWAIGPGFAETVRWYRQEGWL</sequence>
<name>A0A5J6MIL7_9PROT</name>
<dbReference type="GO" id="GO:0004029">
    <property type="term" value="F:aldehyde dehydrogenase (NAD+) activity"/>
    <property type="evidence" value="ECO:0007669"/>
    <property type="project" value="TreeGrafter"/>
</dbReference>
<dbReference type="AlphaFoldDB" id="A0A5J6MIL7"/>
<dbReference type="OrthoDB" id="9814124at2"/>
<dbReference type="KEGG" id="htq:FRZ44_23730"/>
<evidence type="ECO:0000259" key="1">
    <source>
        <dbReference type="Pfam" id="PF01370"/>
    </source>
</evidence>
<dbReference type="Proteomes" id="UP000326202">
    <property type="component" value="Chromosome"/>
</dbReference>
<dbReference type="Gene3D" id="3.40.50.720">
    <property type="entry name" value="NAD(P)-binding Rossmann-like Domain"/>
    <property type="match status" value="1"/>
</dbReference>
<evidence type="ECO:0000313" key="3">
    <source>
        <dbReference type="Proteomes" id="UP000326202"/>
    </source>
</evidence>
<dbReference type="InterPro" id="IPR036291">
    <property type="entry name" value="NAD(P)-bd_dom_sf"/>
</dbReference>
<gene>
    <name evidence="2" type="ORF">FRZ44_23730</name>
</gene>
<dbReference type="InterPro" id="IPR001509">
    <property type="entry name" value="Epimerase_deHydtase"/>
</dbReference>
<accession>A0A5J6MIL7</accession>
<dbReference type="PANTHER" id="PTHR48079:SF6">
    <property type="entry name" value="NAD(P)-BINDING DOMAIN-CONTAINING PROTEIN-RELATED"/>
    <property type="match status" value="1"/>
</dbReference>
<dbReference type="InterPro" id="IPR051783">
    <property type="entry name" value="NAD(P)-dependent_oxidoreduct"/>
</dbReference>
<evidence type="ECO:0000313" key="2">
    <source>
        <dbReference type="EMBL" id="QEX17077.1"/>
    </source>
</evidence>
<feature type="domain" description="NAD-dependent epimerase/dehydratase" evidence="1">
    <location>
        <begin position="6"/>
        <end position="194"/>
    </location>
</feature>
<dbReference type="SUPFAM" id="SSF51735">
    <property type="entry name" value="NAD(P)-binding Rossmann-fold domains"/>
    <property type="match status" value="1"/>
</dbReference>
<dbReference type="Pfam" id="PF01370">
    <property type="entry name" value="Epimerase"/>
    <property type="match status" value="1"/>
</dbReference>
<protein>
    <submittedName>
        <fullName evidence="2">Epimerase</fullName>
    </submittedName>
</protein>
<reference evidence="2 3" key="1">
    <citation type="submission" date="2019-08" db="EMBL/GenBank/DDBJ databases">
        <title>Hyperibacter terrae gen. nov., sp. nov. and Hyperibacter viscosus sp. nov., two new members in the family Rhodospirillaceae isolated from the rhizosphere of Hypericum perforatum.</title>
        <authorList>
            <person name="Noviana Z."/>
        </authorList>
    </citation>
    <scope>NUCLEOTIDE SEQUENCE [LARGE SCALE GENOMIC DNA]</scope>
    <source>
        <strain evidence="2 3">R5913</strain>
    </source>
</reference>
<dbReference type="GO" id="GO:0005737">
    <property type="term" value="C:cytoplasm"/>
    <property type="evidence" value="ECO:0007669"/>
    <property type="project" value="TreeGrafter"/>
</dbReference>